<protein>
    <recommendedName>
        <fullName evidence="4">Nicotinamide N-methyltransferase</fullName>
    </recommendedName>
</protein>
<comment type="caution">
    <text evidence="2">The sequence shown here is derived from an EMBL/GenBank/DDBJ whole genome shotgun (WGS) entry which is preliminary data.</text>
</comment>
<sequence>MLPTRVRPLQHHHERIPSSSHNLTSTPQPTTEIPSSPSSPLSSASTDDVEDLLTSFLPHLYPDEAPSCLGEPGKTIVYASGVWGDVRVMVPDYPRAVGEEGKLEKRKGDGEEEEEQYGIEEGRRLFAHYLWGGALVVAEGIERATKALDGNDVGGEERDLIWSVKGEKVLELGAGAALPSLISGLASAAQVAITDHPSSPALYGAIQTNVATNIPEHLQSKISIHTHEWGVLGPDESNENEVQSPQKLESLRFTRENQGSFTRIIAADCLWMREQHENLVQSILWFLAPPPLLPPSSSPSPSRVNGGDGLAGGIAWVVAGFHTGREIVASFFETAMSMGLVVERIWERDVNATYEEGEVTREWMPVRPGEGPENRARWCVVAFLKKRG</sequence>
<dbReference type="InterPro" id="IPR029063">
    <property type="entry name" value="SAM-dependent_MTases_sf"/>
</dbReference>
<dbReference type="PANTHER" id="PTHR14614">
    <property type="entry name" value="HEPATOCELLULAR CARCINOMA-ASSOCIATED ANTIGEN"/>
    <property type="match status" value="1"/>
</dbReference>
<name>A0A1J9QC04_9EURO</name>
<dbReference type="Pfam" id="PF10294">
    <property type="entry name" value="Methyltransf_16"/>
    <property type="match status" value="1"/>
</dbReference>
<keyword evidence="3" id="KW-1185">Reference proteome</keyword>
<gene>
    <name evidence="2" type="ORF">AJ78_02131</name>
</gene>
<evidence type="ECO:0008006" key="4">
    <source>
        <dbReference type="Google" id="ProtNLM"/>
    </source>
</evidence>
<evidence type="ECO:0000313" key="3">
    <source>
        <dbReference type="Proteomes" id="UP000182235"/>
    </source>
</evidence>
<dbReference type="Gene3D" id="3.40.50.150">
    <property type="entry name" value="Vaccinia Virus protein VP39"/>
    <property type="match status" value="1"/>
</dbReference>
<reference evidence="2 3" key="1">
    <citation type="submission" date="2015-07" db="EMBL/GenBank/DDBJ databases">
        <title>Emmonsia species relationships and genome sequence.</title>
        <authorList>
            <consortium name="The Broad Institute Genomics Platform"/>
            <person name="Cuomo C.A."/>
            <person name="Munoz J.F."/>
            <person name="Imamovic A."/>
            <person name="Priest M.E."/>
            <person name="Young S."/>
            <person name="Clay O.K."/>
            <person name="McEwen J.G."/>
        </authorList>
    </citation>
    <scope>NUCLEOTIDE SEQUENCE [LARGE SCALE GENOMIC DNA]</scope>
    <source>
        <strain evidence="2 3">UAMH 9510</strain>
    </source>
</reference>
<dbReference type="VEuPathDB" id="FungiDB:AJ78_02131"/>
<proteinExistence type="predicted"/>
<dbReference type="InterPro" id="IPR019410">
    <property type="entry name" value="Methyltransf_16"/>
</dbReference>
<dbReference type="OrthoDB" id="2106152at2759"/>
<accession>A0A1J9QC04</accession>
<evidence type="ECO:0000313" key="2">
    <source>
        <dbReference type="EMBL" id="OJD17779.1"/>
    </source>
</evidence>
<dbReference type="PANTHER" id="PTHR14614:SF104">
    <property type="entry name" value="N-METHYLTRANSFERASE, PUTATIVE (AFU_ORTHOLOGUE AFUA_1G17750)-RELATED"/>
    <property type="match status" value="1"/>
</dbReference>
<feature type="region of interest" description="Disordered" evidence="1">
    <location>
        <begin position="1"/>
        <end position="47"/>
    </location>
</feature>
<dbReference type="GO" id="GO:0008757">
    <property type="term" value="F:S-adenosylmethionine-dependent methyltransferase activity"/>
    <property type="evidence" value="ECO:0007669"/>
    <property type="project" value="UniProtKB-ARBA"/>
</dbReference>
<organism evidence="2 3">
    <name type="scientific">Emergomyces pasteurianus Ep9510</name>
    <dbReference type="NCBI Taxonomy" id="1447872"/>
    <lineage>
        <taxon>Eukaryota</taxon>
        <taxon>Fungi</taxon>
        <taxon>Dikarya</taxon>
        <taxon>Ascomycota</taxon>
        <taxon>Pezizomycotina</taxon>
        <taxon>Eurotiomycetes</taxon>
        <taxon>Eurotiomycetidae</taxon>
        <taxon>Onygenales</taxon>
        <taxon>Ajellomycetaceae</taxon>
        <taxon>Emergomyces</taxon>
    </lineage>
</organism>
<dbReference type="GO" id="GO:0005737">
    <property type="term" value="C:cytoplasm"/>
    <property type="evidence" value="ECO:0007669"/>
    <property type="project" value="TreeGrafter"/>
</dbReference>
<evidence type="ECO:0000256" key="1">
    <source>
        <dbReference type="SAM" id="MobiDB-lite"/>
    </source>
</evidence>
<feature type="compositionally biased region" description="Low complexity" evidence="1">
    <location>
        <begin position="24"/>
        <end position="46"/>
    </location>
</feature>
<dbReference type="AlphaFoldDB" id="A0A1J9QC04"/>
<dbReference type="Proteomes" id="UP000182235">
    <property type="component" value="Unassembled WGS sequence"/>
</dbReference>
<dbReference type="EMBL" id="LGRN01000055">
    <property type="protein sequence ID" value="OJD17779.1"/>
    <property type="molecule type" value="Genomic_DNA"/>
</dbReference>